<dbReference type="Pfam" id="PF13450">
    <property type="entry name" value="NAD_binding_8"/>
    <property type="match status" value="1"/>
</dbReference>
<evidence type="ECO:0000256" key="1">
    <source>
        <dbReference type="SAM" id="MobiDB-lite"/>
    </source>
</evidence>
<dbReference type="Proteomes" id="UP001501251">
    <property type="component" value="Unassembled WGS sequence"/>
</dbReference>
<comment type="caution">
    <text evidence="2">The sequence shown here is derived from an EMBL/GenBank/DDBJ whole genome shotgun (WGS) entry which is preliminary data.</text>
</comment>
<sequence length="669" mass="72807">MTDPHEINPRKALELGMDRPISRRDFFDGVITATGIAAACSLPGADREDAPPTLPEDLELSPDMSYPPSRTGLRGDTAETLSVPHALRDHRFWPYAGAPEPTGEHYDLVVVGAGISGLSAAHRWLERDPAARILILDNHDDIGGHALRNEFRPAAGKGPLVAYGGSRSMERPSAWTPEGKDLLAKLGIHPERLAESSGRGLYASLGMHDSVFCDRETFPEERLVVLTPGRSAPRWIAELPVAERARRDLLMLYGDPPDWFPGLSAEEKQARLARLTYSGFLGDVCGVHPDVLAFVRTMPSDEWGYGSDAFGAIDAWAGADEHRYAGFQGLGLDRSKPSRYNSPTVIKEWDAGEPRVCRFPEGNQAIVRMMAARMIPGFATNADARGVTTASFDYGVLDRPGNRVRVRLSSPVVSAANDGLPGTATGATVGYFDGERVRTVRASGVIMACWNSMIPYLIDDLPPAQHAALRRAVKVPLLYATVQLRDWRAWRRMGIRRARFTGARWCVAELDDPADTGGYRCPRRPEEPITAHLVATPVTPGVSPADGSIAGRYALIETPYEHLEYGIRDQLTRLLGPGGFDAARDIEAITVNRWGHGYAPEYATPWDLDFYPDGRPPAAVARRTHGRIAIANSDSVPAARADAAVTAAYRAVDELQIGPARPSLGPLLA</sequence>
<accession>A0ABP8AD72</accession>
<dbReference type="Gene3D" id="3.50.50.60">
    <property type="entry name" value="FAD/NAD(P)-binding domain"/>
    <property type="match status" value="1"/>
</dbReference>
<reference evidence="3" key="1">
    <citation type="journal article" date="2019" name="Int. J. Syst. Evol. Microbiol.">
        <title>The Global Catalogue of Microorganisms (GCM) 10K type strain sequencing project: providing services to taxonomists for standard genome sequencing and annotation.</title>
        <authorList>
            <consortium name="The Broad Institute Genomics Platform"/>
            <consortium name="The Broad Institute Genome Sequencing Center for Infectious Disease"/>
            <person name="Wu L."/>
            <person name="Ma J."/>
        </authorList>
    </citation>
    <scope>NUCLEOTIDE SEQUENCE [LARGE SCALE GENOMIC DNA]</scope>
    <source>
        <strain evidence="3">JCM 17388</strain>
    </source>
</reference>
<keyword evidence="3" id="KW-1185">Reference proteome</keyword>
<dbReference type="EMBL" id="BAABAQ010000001">
    <property type="protein sequence ID" value="GAA4181987.1"/>
    <property type="molecule type" value="Genomic_DNA"/>
</dbReference>
<dbReference type="InterPro" id="IPR036188">
    <property type="entry name" value="FAD/NAD-bd_sf"/>
</dbReference>
<gene>
    <name evidence="2" type="ORF">GCM10022252_07190</name>
</gene>
<dbReference type="RefSeq" id="WP_344914874.1">
    <property type="nucleotide sequence ID" value="NZ_BAABAQ010000001.1"/>
</dbReference>
<evidence type="ECO:0000313" key="3">
    <source>
        <dbReference type="Proteomes" id="UP001501251"/>
    </source>
</evidence>
<dbReference type="SUPFAM" id="SSF51905">
    <property type="entry name" value="FAD/NAD(P)-binding domain"/>
    <property type="match status" value="1"/>
</dbReference>
<organism evidence="2 3">
    <name type="scientific">Streptosporangium oxazolinicum</name>
    <dbReference type="NCBI Taxonomy" id="909287"/>
    <lineage>
        <taxon>Bacteria</taxon>
        <taxon>Bacillati</taxon>
        <taxon>Actinomycetota</taxon>
        <taxon>Actinomycetes</taxon>
        <taxon>Streptosporangiales</taxon>
        <taxon>Streptosporangiaceae</taxon>
        <taxon>Streptosporangium</taxon>
    </lineage>
</organism>
<evidence type="ECO:0000313" key="2">
    <source>
        <dbReference type="EMBL" id="GAA4181987.1"/>
    </source>
</evidence>
<name>A0ABP8AD72_9ACTN</name>
<protein>
    <submittedName>
        <fullName evidence="2">NAD(P)/FAD-dependent oxidoreductase</fullName>
    </submittedName>
</protein>
<feature type="region of interest" description="Disordered" evidence="1">
    <location>
        <begin position="42"/>
        <end position="63"/>
    </location>
</feature>
<proteinExistence type="predicted"/>